<proteinExistence type="predicted"/>
<dbReference type="AlphaFoldDB" id="A0A0A9A1W0"/>
<reference evidence="1" key="2">
    <citation type="journal article" date="2015" name="Data Brief">
        <title>Shoot transcriptome of the giant reed, Arundo donax.</title>
        <authorList>
            <person name="Barrero R.A."/>
            <person name="Guerrero F.D."/>
            <person name="Moolhuijzen P."/>
            <person name="Goolsby J.A."/>
            <person name="Tidwell J."/>
            <person name="Bellgard S.E."/>
            <person name="Bellgard M.I."/>
        </authorList>
    </citation>
    <scope>NUCLEOTIDE SEQUENCE</scope>
    <source>
        <tissue evidence="1">Shoot tissue taken approximately 20 cm above the soil surface</tissue>
    </source>
</reference>
<reference evidence="1" key="1">
    <citation type="submission" date="2014-09" db="EMBL/GenBank/DDBJ databases">
        <authorList>
            <person name="Magalhaes I.L.F."/>
            <person name="Oliveira U."/>
            <person name="Santos F.R."/>
            <person name="Vidigal T.H.D.A."/>
            <person name="Brescovit A.D."/>
            <person name="Santos A.J."/>
        </authorList>
    </citation>
    <scope>NUCLEOTIDE SEQUENCE</scope>
    <source>
        <tissue evidence="1">Shoot tissue taken approximately 20 cm above the soil surface</tissue>
    </source>
</reference>
<protein>
    <submittedName>
        <fullName evidence="1">Uncharacterized protein</fullName>
    </submittedName>
</protein>
<dbReference type="EMBL" id="GBRH01252824">
    <property type="protein sequence ID" value="JAD45071.1"/>
    <property type="molecule type" value="Transcribed_RNA"/>
</dbReference>
<name>A0A0A9A1W0_ARUDO</name>
<accession>A0A0A9A1W0</accession>
<evidence type="ECO:0000313" key="1">
    <source>
        <dbReference type="EMBL" id="JAD45071.1"/>
    </source>
</evidence>
<organism evidence="1">
    <name type="scientific">Arundo donax</name>
    <name type="common">Giant reed</name>
    <name type="synonym">Donax arundinaceus</name>
    <dbReference type="NCBI Taxonomy" id="35708"/>
    <lineage>
        <taxon>Eukaryota</taxon>
        <taxon>Viridiplantae</taxon>
        <taxon>Streptophyta</taxon>
        <taxon>Embryophyta</taxon>
        <taxon>Tracheophyta</taxon>
        <taxon>Spermatophyta</taxon>
        <taxon>Magnoliopsida</taxon>
        <taxon>Liliopsida</taxon>
        <taxon>Poales</taxon>
        <taxon>Poaceae</taxon>
        <taxon>PACMAD clade</taxon>
        <taxon>Arundinoideae</taxon>
        <taxon>Arundineae</taxon>
        <taxon>Arundo</taxon>
    </lineage>
</organism>
<sequence length="47" mass="5348">MSQEYLESSPTCLGLKLCCCCCNVTRIMLPKMRHIAKMCNVHTRGDE</sequence>